<dbReference type="SUPFAM" id="SSF161098">
    <property type="entry name" value="MetI-like"/>
    <property type="match status" value="1"/>
</dbReference>
<dbReference type="InterPro" id="IPR043429">
    <property type="entry name" value="ArtM/GltK/GlnP/TcyL/YhdX-like"/>
</dbReference>
<evidence type="ECO:0000256" key="8">
    <source>
        <dbReference type="RuleBase" id="RU363032"/>
    </source>
</evidence>
<feature type="transmembrane region" description="Helical" evidence="8">
    <location>
        <begin position="26"/>
        <end position="44"/>
    </location>
</feature>
<dbReference type="GO" id="GO:0043190">
    <property type="term" value="C:ATP-binding cassette (ABC) transporter complex"/>
    <property type="evidence" value="ECO:0007669"/>
    <property type="project" value="InterPro"/>
</dbReference>
<dbReference type="PANTHER" id="PTHR30614">
    <property type="entry name" value="MEMBRANE COMPONENT OF AMINO ACID ABC TRANSPORTER"/>
    <property type="match status" value="1"/>
</dbReference>
<evidence type="ECO:0000256" key="2">
    <source>
        <dbReference type="ARBA" id="ARBA00022448"/>
    </source>
</evidence>
<dbReference type="NCBIfam" id="TIGR01726">
    <property type="entry name" value="HEQRo_perm_3TM"/>
    <property type="match status" value="1"/>
</dbReference>
<evidence type="ECO:0000256" key="3">
    <source>
        <dbReference type="ARBA" id="ARBA00022475"/>
    </source>
</evidence>
<evidence type="ECO:0000313" key="10">
    <source>
        <dbReference type="EMBL" id="THG29344.1"/>
    </source>
</evidence>
<comment type="subcellular location">
    <subcellularLocation>
        <location evidence="1 8">Cell membrane</location>
        <topology evidence="1 8">Multi-pass membrane protein</topology>
    </subcellularLocation>
</comment>
<evidence type="ECO:0000256" key="4">
    <source>
        <dbReference type="ARBA" id="ARBA00022692"/>
    </source>
</evidence>
<dbReference type="PANTHER" id="PTHR30614:SF0">
    <property type="entry name" value="L-CYSTINE TRANSPORT SYSTEM PERMEASE PROTEIN TCYL"/>
    <property type="match status" value="1"/>
</dbReference>
<dbReference type="Gene3D" id="1.10.3720.10">
    <property type="entry name" value="MetI-like"/>
    <property type="match status" value="1"/>
</dbReference>
<dbReference type="Pfam" id="PF00528">
    <property type="entry name" value="BPD_transp_1"/>
    <property type="match status" value="1"/>
</dbReference>
<dbReference type="InterPro" id="IPR010065">
    <property type="entry name" value="AA_ABC_transptr_permease_3TM"/>
</dbReference>
<reference evidence="10 11" key="1">
    <citation type="submission" date="2019-04" db="EMBL/GenBank/DDBJ databases">
        <authorList>
            <person name="Jiang L."/>
        </authorList>
    </citation>
    <scope>NUCLEOTIDE SEQUENCE [LARGE SCALE GENOMIC DNA]</scope>
    <source>
        <strain evidence="10 11">YIM 131853</strain>
    </source>
</reference>
<dbReference type="GO" id="GO:0006865">
    <property type="term" value="P:amino acid transport"/>
    <property type="evidence" value="ECO:0007669"/>
    <property type="project" value="UniProtKB-KW"/>
</dbReference>
<evidence type="ECO:0000256" key="7">
    <source>
        <dbReference type="ARBA" id="ARBA00023136"/>
    </source>
</evidence>
<dbReference type="InterPro" id="IPR035906">
    <property type="entry name" value="MetI-like_sf"/>
</dbReference>
<keyword evidence="7 8" id="KW-0472">Membrane</keyword>
<dbReference type="OrthoDB" id="92598at2"/>
<dbReference type="FunFam" id="1.10.3720.10:FF:000006">
    <property type="entry name" value="Glutamate/aspartate ABC transporter, permease protein GltK"/>
    <property type="match status" value="1"/>
</dbReference>
<evidence type="ECO:0000256" key="5">
    <source>
        <dbReference type="ARBA" id="ARBA00022970"/>
    </source>
</evidence>
<proteinExistence type="inferred from homology"/>
<name>A0A4S4FHR7_9MICO</name>
<dbReference type="PROSITE" id="PS50928">
    <property type="entry name" value="ABC_TM1"/>
    <property type="match status" value="1"/>
</dbReference>
<feature type="domain" description="ABC transmembrane type-1" evidence="9">
    <location>
        <begin position="67"/>
        <end position="270"/>
    </location>
</feature>
<organism evidence="10 11">
    <name type="scientific">Naasia lichenicola</name>
    <dbReference type="NCBI Taxonomy" id="2565933"/>
    <lineage>
        <taxon>Bacteria</taxon>
        <taxon>Bacillati</taxon>
        <taxon>Actinomycetota</taxon>
        <taxon>Actinomycetes</taxon>
        <taxon>Micrococcales</taxon>
        <taxon>Microbacteriaceae</taxon>
        <taxon>Naasia</taxon>
    </lineage>
</organism>
<evidence type="ECO:0000256" key="1">
    <source>
        <dbReference type="ARBA" id="ARBA00004651"/>
    </source>
</evidence>
<keyword evidence="2 8" id="KW-0813">Transport</keyword>
<keyword evidence="4 8" id="KW-0812">Transmembrane</keyword>
<keyword evidence="5" id="KW-0029">Amino-acid transport</keyword>
<gene>
    <name evidence="10" type="ORF">E6C64_11540</name>
</gene>
<dbReference type="Proteomes" id="UP000309133">
    <property type="component" value="Unassembled WGS sequence"/>
</dbReference>
<sequence length="304" mass="33379">MTTTSTTAPAGQDDDLVVPRRRPLRWIGIVVAALVLINIAYSFITNPNYGWETVGKYLFDPRIISGLGTTLILTVVGMAIATAIGLLLAVMALSDTRSLRAIASAYVWFFRGTPVLVQLILWFNLAILIPAISIGIPFGPTLWSADTNSLITPWTAAILGLSLNEAAYLCEIIRSGIMSVDRGQTEAAHALGMSRTLTFRRIVLPQALRVIVPPAANEAMGLLKYSSVVSVIALPELLYSGQLIYARTYETIPVLIVVCIWYLVVVSILTWLQGRLERRLGVGFRTTATITDTGRWRRWLSPNH</sequence>
<feature type="transmembrane region" description="Helical" evidence="8">
    <location>
        <begin position="115"/>
        <end position="138"/>
    </location>
</feature>
<keyword evidence="11" id="KW-1185">Reference proteome</keyword>
<feature type="transmembrane region" description="Helical" evidence="8">
    <location>
        <begin position="64"/>
        <end position="94"/>
    </location>
</feature>
<feature type="transmembrane region" description="Helical" evidence="8">
    <location>
        <begin position="150"/>
        <end position="170"/>
    </location>
</feature>
<dbReference type="GO" id="GO:0022857">
    <property type="term" value="F:transmembrane transporter activity"/>
    <property type="evidence" value="ECO:0007669"/>
    <property type="project" value="InterPro"/>
</dbReference>
<dbReference type="InterPro" id="IPR000515">
    <property type="entry name" value="MetI-like"/>
</dbReference>
<keyword evidence="3" id="KW-1003">Cell membrane</keyword>
<accession>A0A4S4FHR7</accession>
<evidence type="ECO:0000259" key="9">
    <source>
        <dbReference type="PROSITE" id="PS50928"/>
    </source>
</evidence>
<comment type="similarity">
    <text evidence="8">Belongs to the binding-protein-dependent transport system permease family.</text>
</comment>
<evidence type="ECO:0000256" key="6">
    <source>
        <dbReference type="ARBA" id="ARBA00022989"/>
    </source>
</evidence>
<comment type="caution">
    <text evidence="10">The sequence shown here is derived from an EMBL/GenBank/DDBJ whole genome shotgun (WGS) entry which is preliminary data.</text>
</comment>
<protein>
    <submittedName>
        <fullName evidence="10">Amino acid ABC transporter permease</fullName>
    </submittedName>
</protein>
<dbReference type="EMBL" id="SSSM01000005">
    <property type="protein sequence ID" value="THG29344.1"/>
    <property type="molecule type" value="Genomic_DNA"/>
</dbReference>
<dbReference type="CDD" id="cd06261">
    <property type="entry name" value="TM_PBP2"/>
    <property type="match status" value="1"/>
</dbReference>
<keyword evidence="6 8" id="KW-1133">Transmembrane helix</keyword>
<dbReference type="AlphaFoldDB" id="A0A4S4FHR7"/>
<evidence type="ECO:0000313" key="11">
    <source>
        <dbReference type="Proteomes" id="UP000309133"/>
    </source>
</evidence>
<dbReference type="RefSeq" id="WP_136427674.1">
    <property type="nucleotide sequence ID" value="NZ_SSSM01000005.1"/>
</dbReference>
<feature type="transmembrane region" description="Helical" evidence="8">
    <location>
        <begin position="252"/>
        <end position="272"/>
    </location>
</feature>